<evidence type="ECO:0000313" key="7">
    <source>
        <dbReference type="EMBL" id="WAJ22816.1"/>
    </source>
</evidence>
<gene>
    <name evidence="7" type="ORF">OW255_14730</name>
</gene>
<proteinExistence type="predicted"/>
<evidence type="ECO:0000313" key="8">
    <source>
        <dbReference type="Proteomes" id="UP001163115"/>
    </source>
</evidence>
<dbReference type="EMBL" id="CP113524">
    <property type="protein sequence ID" value="WAJ22816.1"/>
    <property type="molecule type" value="Genomic_DNA"/>
</dbReference>
<evidence type="ECO:0000256" key="3">
    <source>
        <dbReference type="ARBA" id="ARBA00022958"/>
    </source>
</evidence>
<dbReference type="Proteomes" id="UP001163115">
    <property type="component" value="Chromosome"/>
</dbReference>
<dbReference type="PANTHER" id="PTHR43833:SF8">
    <property type="entry name" value="TRK SYSTEM POTASSIUM UPTAKE PROTEIN TRKA"/>
    <property type="match status" value="1"/>
</dbReference>
<accession>A0ABY7A8E6</accession>
<dbReference type="SUPFAM" id="SSF51735">
    <property type="entry name" value="NAD(P)-binding Rossmann-fold domains"/>
    <property type="match status" value="1"/>
</dbReference>
<sequence>MRMIIVGCGRNGSGLALALSKMGHNVTVIDSNPGSFKELGPNFRGETIEGIGFDQEVLLKAQIKKTDALAAFTSSDESNAVIARISREIYHVPKVVARLHDREKAEIYKRLGVQTLSSTAWGIQRAVDLLCYSPLHTIFSMGNGDVELVEIETTPLMEGHKASELSIPGEVNIVSITRGNKTILPTTGTALQKGDILYVAAAISSFDRLKRLFGISNGKGI</sequence>
<dbReference type="Gene3D" id="3.40.50.720">
    <property type="entry name" value="NAD(P)-binding Rossmann-like Domain"/>
    <property type="match status" value="1"/>
</dbReference>
<dbReference type="InterPro" id="IPR006037">
    <property type="entry name" value="RCK_C"/>
</dbReference>
<feature type="domain" description="RCK C-terminal" evidence="6">
    <location>
        <begin position="136"/>
        <end position="215"/>
    </location>
</feature>
<reference evidence="7" key="1">
    <citation type="submission" date="2022-11" db="EMBL/GenBank/DDBJ databases">
        <title>Lacrimispora xylanolytica sy1, complete genome.</title>
        <authorList>
            <person name="Choi S."/>
        </authorList>
    </citation>
    <scope>NUCLEOTIDE SEQUENCE</scope>
    <source>
        <strain evidence="7">Sy1</strain>
    </source>
</reference>
<dbReference type="PRINTS" id="PR00335">
    <property type="entry name" value="KUPTAKETRKA"/>
</dbReference>
<dbReference type="SUPFAM" id="SSF116726">
    <property type="entry name" value="TrkA C-terminal domain-like"/>
    <property type="match status" value="1"/>
</dbReference>
<dbReference type="PROSITE" id="PS51201">
    <property type="entry name" value="RCK_N"/>
    <property type="match status" value="1"/>
</dbReference>
<protein>
    <recommendedName>
        <fullName evidence="1">Trk system potassium uptake protein TrkA</fullName>
    </recommendedName>
</protein>
<evidence type="ECO:0000256" key="2">
    <source>
        <dbReference type="ARBA" id="ARBA00022538"/>
    </source>
</evidence>
<feature type="domain" description="RCK N-terminal" evidence="5">
    <location>
        <begin position="1"/>
        <end position="119"/>
    </location>
</feature>
<dbReference type="InterPro" id="IPR006036">
    <property type="entry name" value="K_uptake_TrkA"/>
</dbReference>
<evidence type="ECO:0000256" key="4">
    <source>
        <dbReference type="ARBA" id="ARBA00023027"/>
    </source>
</evidence>
<dbReference type="InterPro" id="IPR050721">
    <property type="entry name" value="Trk_Ktr_HKT_K-transport"/>
</dbReference>
<dbReference type="InterPro" id="IPR036291">
    <property type="entry name" value="NAD(P)-bd_dom_sf"/>
</dbReference>
<dbReference type="PANTHER" id="PTHR43833">
    <property type="entry name" value="POTASSIUM CHANNEL PROTEIN 2-RELATED-RELATED"/>
    <property type="match status" value="1"/>
</dbReference>
<keyword evidence="8" id="KW-1185">Reference proteome</keyword>
<keyword evidence="3" id="KW-0630">Potassium</keyword>
<evidence type="ECO:0000259" key="5">
    <source>
        <dbReference type="PROSITE" id="PS51201"/>
    </source>
</evidence>
<dbReference type="Pfam" id="PF02080">
    <property type="entry name" value="TrkA_C"/>
    <property type="match status" value="1"/>
</dbReference>
<evidence type="ECO:0000256" key="1">
    <source>
        <dbReference type="ARBA" id="ARBA00017378"/>
    </source>
</evidence>
<organism evidence="7 8">
    <name type="scientific">Lacrimispora xylanolytica</name>
    <dbReference type="NCBI Taxonomy" id="29375"/>
    <lineage>
        <taxon>Bacteria</taxon>
        <taxon>Bacillati</taxon>
        <taxon>Bacillota</taxon>
        <taxon>Clostridia</taxon>
        <taxon>Lachnospirales</taxon>
        <taxon>Lachnospiraceae</taxon>
        <taxon>Lacrimispora</taxon>
    </lineage>
</organism>
<keyword evidence="2" id="KW-0813">Transport</keyword>
<dbReference type="Gene3D" id="3.30.70.1450">
    <property type="entry name" value="Regulator of K+ conductance, C-terminal domain"/>
    <property type="match status" value="1"/>
</dbReference>
<dbReference type="InterPro" id="IPR003148">
    <property type="entry name" value="RCK_N"/>
</dbReference>
<dbReference type="RefSeq" id="WP_024838409.1">
    <property type="nucleotide sequence ID" value="NZ_CP113524.1"/>
</dbReference>
<keyword evidence="2" id="KW-0633">Potassium transport</keyword>
<dbReference type="PROSITE" id="PS51202">
    <property type="entry name" value="RCK_C"/>
    <property type="match status" value="1"/>
</dbReference>
<name>A0ABY7A8E6_9FIRM</name>
<evidence type="ECO:0000259" key="6">
    <source>
        <dbReference type="PROSITE" id="PS51202"/>
    </source>
</evidence>
<keyword evidence="2" id="KW-0406">Ion transport</keyword>
<keyword evidence="4" id="KW-0520">NAD</keyword>
<dbReference type="Pfam" id="PF02254">
    <property type="entry name" value="TrkA_N"/>
    <property type="match status" value="1"/>
</dbReference>
<dbReference type="InterPro" id="IPR036721">
    <property type="entry name" value="RCK_C_sf"/>
</dbReference>